<reference evidence="3" key="1">
    <citation type="submission" date="2017-04" db="EMBL/GenBank/DDBJ databases">
        <title>Function of individual gut microbiota members based on whole genome sequencing of pure cultures obtained from chicken caecum.</title>
        <authorList>
            <person name="Medvecky M."/>
            <person name="Cejkova D."/>
            <person name="Polansky O."/>
            <person name="Karasova D."/>
            <person name="Kubasova T."/>
            <person name="Cizek A."/>
            <person name="Rychlik I."/>
        </authorList>
    </citation>
    <scope>NUCLEOTIDE SEQUENCE [LARGE SCALE GENOMIC DNA]</scope>
    <source>
        <strain evidence="3">An70</strain>
    </source>
</reference>
<keyword evidence="1" id="KW-1133">Transmembrane helix</keyword>
<keyword evidence="3" id="KW-1185">Reference proteome</keyword>
<dbReference type="EMBL" id="NFHO01000002">
    <property type="protein sequence ID" value="OUN44023.1"/>
    <property type="molecule type" value="Genomic_DNA"/>
</dbReference>
<evidence type="ECO:0008006" key="4">
    <source>
        <dbReference type="Google" id="ProtNLM"/>
    </source>
</evidence>
<evidence type="ECO:0000256" key="1">
    <source>
        <dbReference type="SAM" id="Phobius"/>
    </source>
</evidence>
<evidence type="ECO:0000313" key="2">
    <source>
        <dbReference type="EMBL" id="OUN44023.1"/>
    </source>
</evidence>
<feature type="transmembrane region" description="Helical" evidence="1">
    <location>
        <begin position="204"/>
        <end position="228"/>
    </location>
</feature>
<dbReference type="Proteomes" id="UP000196560">
    <property type="component" value="Unassembled WGS sequence"/>
</dbReference>
<feature type="transmembrane region" description="Helical" evidence="1">
    <location>
        <begin position="76"/>
        <end position="98"/>
    </location>
</feature>
<keyword evidence="1" id="KW-0812">Transmembrane</keyword>
<name>A0A1Y3U5H6_9ACTN</name>
<accession>A0A1Y3U5H6</accession>
<keyword evidence="1" id="KW-0472">Membrane</keyword>
<evidence type="ECO:0000313" key="3">
    <source>
        <dbReference type="Proteomes" id="UP000196560"/>
    </source>
</evidence>
<gene>
    <name evidence="2" type="ORF">B5G21_01705</name>
</gene>
<dbReference type="STRING" id="1118060.GCA_000311845_01806"/>
<feature type="transmembrane region" description="Helical" evidence="1">
    <location>
        <begin position="6"/>
        <end position="28"/>
    </location>
</feature>
<feature type="transmembrane region" description="Helical" evidence="1">
    <location>
        <begin position="119"/>
        <end position="149"/>
    </location>
</feature>
<proteinExistence type="predicted"/>
<feature type="transmembrane region" description="Helical" evidence="1">
    <location>
        <begin position="169"/>
        <end position="192"/>
    </location>
</feature>
<dbReference type="RefSeq" id="WP_087185783.1">
    <property type="nucleotide sequence ID" value="NZ_NFHO01000002.1"/>
</dbReference>
<sequence>MDESLIGIIVAAGCGLLCAGLGAYMVVTGNPSLLHSYHYATTPLADRPALARESGAGLIVTGVGCALMGLSDFFGVWAGVAGIVLLVAGIAINLISIIRHNGSLFSFPSSEEKAHGGRGLHIGLNTGGGVVLGAIIGLVCIVPGVYMIATGDVSLLHSYHYEHIAAADLPAFSLIEGLSMIGLGIGLAICFAAGGRMTMRPIPLWAKVLMVVGGIIWGASLIALIVAIPTFGGSLS</sequence>
<protein>
    <recommendedName>
        <fullName evidence="4">DUF3784 domain-containing protein</fullName>
    </recommendedName>
</protein>
<dbReference type="eggNOG" id="ENOG5030PXH">
    <property type="taxonomic scope" value="Bacteria"/>
</dbReference>
<organism evidence="2 3">
    <name type="scientific">Enorma massiliensis</name>
    <dbReference type="NCBI Taxonomy" id="1472761"/>
    <lineage>
        <taxon>Bacteria</taxon>
        <taxon>Bacillati</taxon>
        <taxon>Actinomycetota</taxon>
        <taxon>Coriobacteriia</taxon>
        <taxon>Coriobacteriales</taxon>
        <taxon>Coriobacteriaceae</taxon>
        <taxon>Enorma</taxon>
    </lineage>
</organism>
<dbReference type="AlphaFoldDB" id="A0A1Y3U5H6"/>
<comment type="caution">
    <text evidence="2">The sequence shown here is derived from an EMBL/GenBank/DDBJ whole genome shotgun (WGS) entry which is preliminary data.</text>
</comment>